<dbReference type="EMBL" id="UYJE01006112">
    <property type="protein sequence ID" value="VDI43132.1"/>
    <property type="molecule type" value="Genomic_DNA"/>
</dbReference>
<comment type="caution">
    <text evidence="3">The sequence shown here is derived from an EMBL/GenBank/DDBJ whole genome shotgun (WGS) entry which is preliminary data.</text>
</comment>
<evidence type="ECO:0008006" key="5">
    <source>
        <dbReference type="Google" id="ProtNLM"/>
    </source>
</evidence>
<gene>
    <name evidence="3" type="ORF">MGAL_10B088484</name>
</gene>
<feature type="domain" description="Tudor" evidence="1">
    <location>
        <begin position="227"/>
        <end position="345"/>
    </location>
</feature>
<organism evidence="3 4">
    <name type="scientific">Mytilus galloprovincialis</name>
    <name type="common">Mediterranean mussel</name>
    <dbReference type="NCBI Taxonomy" id="29158"/>
    <lineage>
        <taxon>Eukaryota</taxon>
        <taxon>Metazoa</taxon>
        <taxon>Spiralia</taxon>
        <taxon>Lophotrochozoa</taxon>
        <taxon>Mollusca</taxon>
        <taxon>Bivalvia</taxon>
        <taxon>Autobranchia</taxon>
        <taxon>Pteriomorphia</taxon>
        <taxon>Mytilida</taxon>
        <taxon>Mytiloidea</taxon>
        <taxon>Mytilidae</taxon>
        <taxon>Mytilinae</taxon>
        <taxon>Mytilus</taxon>
    </lineage>
</organism>
<dbReference type="Gene3D" id="3.30.950.30">
    <property type="entry name" value="Schlafen, AAA domain"/>
    <property type="match status" value="1"/>
</dbReference>
<dbReference type="AlphaFoldDB" id="A0A8B6F5Q8"/>
<evidence type="ECO:0000259" key="1">
    <source>
        <dbReference type="Pfam" id="PF00567"/>
    </source>
</evidence>
<accession>A0A8B6F5Q8</accession>
<dbReference type="PANTHER" id="PTHR12155">
    <property type="entry name" value="SCHLAFEN"/>
    <property type="match status" value="1"/>
</dbReference>
<dbReference type="InterPro" id="IPR016024">
    <property type="entry name" value="ARM-type_fold"/>
</dbReference>
<evidence type="ECO:0000259" key="2">
    <source>
        <dbReference type="Pfam" id="PF04326"/>
    </source>
</evidence>
<reference evidence="3" key="1">
    <citation type="submission" date="2018-11" db="EMBL/GenBank/DDBJ databases">
        <authorList>
            <person name="Alioto T."/>
            <person name="Alioto T."/>
        </authorList>
    </citation>
    <scope>NUCLEOTIDE SEQUENCE</scope>
</reference>
<dbReference type="SUPFAM" id="SSF63748">
    <property type="entry name" value="Tudor/PWWP/MBT"/>
    <property type="match status" value="1"/>
</dbReference>
<sequence>MSILGEHPQKITEKSLSYLLSLTRLDIEGSSMTRLAALSVIHQLITIDPTGDVRTLFLTNGILEQVLMEFDFGFESEENSTFLEVSLNILWNLSKLAICPVQPLISEVVFRRLMLLFDSTSSFYTFSSQFTSTVKSLCENKHLVGHVSPCTISVKVKEDITKATRGMLRTVSNFPTEVHVCTLYDTNDPDNEIDLTAHLVSNKLAWPLDTKSKPNQQKEDESENAWKDVIVTEVISGPYFWAHIGIETIENMRKIQNLLLLEYSSGRLHQMSCVKGDLIVVAKERDGEVFLFRAEVLSRKPQEVRVWALDYGFVVDVAADNVMNVYGTPNNLNLPPQIKLCSIQGVQAQPRDSLMVKLSGAILCNLTQKSIPAGDVILKLDGFETLQKFIEISPDQDTNTEVLKLITNLSYGERKRRKWLETDMIPVLLGKTMDQTNKLTLQNILFCLTNLIIRCDEARAKFYHSQGIDTILTVLITSQRNSSVSRAAIHLLKVFIQRLNQASTECLPMNMSSRSGKKSNHMKSEMDKLLQEMSDVRLKRGEIQYAIPEDRLSHNFSHDSREAIRPELADIGQYHPTKQQLLDMIEGRQSSDPVPINACAKTFDNKKYFIKDQIVDIQTDSLHELRPNKTLSTVSASLISTHVCGMLNNRKGGEIIFGLSTISKAEGLRASRDDRDEFRLGVDRMMTDKLSPPALHSLFDMEYHQVVEDNEDSERLIPIQDLYIIVIRIKPSKGSLYTMKKDNNSYIRFGSTTALLSMQDLRNLVILEEEDRYRSQIIELRHKLQ</sequence>
<dbReference type="Pfam" id="PF00567">
    <property type="entry name" value="TUDOR"/>
    <property type="match status" value="1"/>
</dbReference>
<dbReference type="InterPro" id="IPR038461">
    <property type="entry name" value="Schlafen_AlbA_2_dom_sf"/>
</dbReference>
<dbReference type="Gene3D" id="1.25.10.10">
    <property type="entry name" value="Leucine-rich Repeat Variant"/>
    <property type="match status" value="1"/>
</dbReference>
<dbReference type="Pfam" id="PF04326">
    <property type="entry name" value="SLFN_AlbA_2"/>
    <property type="match status" value="1"/>
</dbReference>
<dbReference type="InterPro" id="IPR007421">
    <property type="entry name" value="Schlafen_AlbA_2_dom"/>
</dbReference>
<evidence type="ECO:0000313" key="4">
    <source>
        <dbReference type="Proteomes" id="UP000596742"/>
    </source>
</evidence>
<name>A0A8B6F5Q8_MYTGA</name>
<protein>
    <recommendedName>
        <fullName evidence="5">Schlafen AlbA-2 domain-containing protein</fullName>
    </recommendedName>
</protein>
<feature type="domain" description="Schlafen AlbA-2" evidence="2">
    <location>
        <begin position="633"/>
        <end position="754"/>
    </location>
</feature>
<dbReference type="SUPFAM" id="SSF48371">
    <property type="entry name" value="ARM repeat"/>
    <property type="match status" value="1"/>
</dbReference>
<dbReference type="InterPro" id="IPR011989">
    <property type="entry name" value="ARM-like"/>
</dbReference>
<proteinExistence type="predicted"/>
<dbReference type="InterPro" id="IPR002999">
    <property type="entry name" value="Tudor"/>
</dbReference>
<evidence type="ECO:0000313" key="3">
    <source>
        <dbReference type="EMBL" id="VDI43132.1"/>
    </source>
</evidence>
<keyword evidence="4" id="KW-1185">Reference proteome</keyword>
<dbReference type="Proteomes" id="UP000596742">
    <property type="component" value="Unassembled WGS sequence"/>
</dbReference>
<dbReference type="OrthoDB" id="10034606at2759"/>
<dbReference type="InterPro" id="IPR029684">
    <property type="entry name" value="Schlafen"/>
</dbReference>
<dbReference type="PANTHER" id="PTHR12155:SF47">
    <property type="entry name" value="SCHLAFEN ALBA-2 DOMAIN-CONTAINING PROTEIN"/>
    <property type="match status" value="1"/>
</dbReference>